<evidence type="ECO:0000256" key="2">
    <source>
        <dbReference type="RuleBase" id="RU362080"/>
    </source>
</evidence>
<proteinExistence type="inferred from homology"/>
<comment type="similarity">
    <text evidence="1 2">Belongs to the phD/YefM antitoxin family.</text>
</comment>
<dbReference type="Proteomes" id="UP001059617">
    <property type="component" value="Chromosome"/>
</dbReference>
<comment type="function">
    <text evidence="2">Antitoxin component of a type II toxin-antitoxin (TA) system.</text>
</comment>
<protein>
    <recommendedName>
        <fullName evidence="2">Antitoxin</fullName>
    </recommendedName>
</protein>
<dbReference type="NCBIfam" id="TIGR01552">
    <property type="entry name" value="phd_fam"/>
    <property type="match status" value="1"/>
</dbReference>
<dbReference type="EMBL" id="CP073720">
    <property type="protein sequence ID" value="UWP81229.1"/>
    <property type="molecule type" value="Genomic_DNA"/>
</dbReference>
<dbReference type="Gene3D" id="1.10.1220.170">
    <property type="match status" value="1"/>
</dbReference>
<reference evidence="3" key="2">
    <citation type="submission" date="2022-09" db="EMBL/GenBank/DDBJ databases">
        <title>Biosynthetic gene clusters of Dactylosporangioum fulvum.</title>
        <authorList>
            <person name="Caradec T."/>
        </authorList>
    </citation>
    <scope>NUCLEOTIDE SEQUENCE</scope>
    <source>
        <strain evidence="3">NRRL B-16292</strain>
    </source>
</reference>
<evidence type="ECO:0000313" key="3">
    <source>
        <dbReference type="EMBL" id="UWP81229.1"/>
    </source>
</evidence>
<evidence type="ECO:0000256" key="1">
    <source>
        <dbReference type="ARBA" id="ARBA00009981"/>
    </source>
</evidence>
<dbReference type="InterPro" id="IPR006442">
    <property type="entry name" value="Antitoxin_Phd/YefM"/>
</dbReference>
<dbReference type="InterPro" id="IPR036165">
    <property type="entry name" value="YefM-like_sf"/>
</dbReference>
<keyword evidence="4" id="KW-1185">Reference proteome</keyword>
<sequence length="95" mass="10115">MTQILNVTDAKARLSELVAAVATTHDNVEITRNGEPAAVLVSFEELRALRETVAILSDAAAVADIREAEEDIAAGRVTDAEDLGDVMRARRRGAA</sequence>
<dbReference type="RefSeq" id="WP_259858992.1">
    <property type="nucleotide sequence ID" value="NZ_BAAAST010000049.1"/>
</dbReference>
<gene>
    <name evidence="3" type="ORF">Dfulv_39910</name>
</gene>
<dbReference type="InterPro" id="IPR051405">
    <property type="entry name" value="phD/YefM_antitoxin"/>
</dbReference>
<evidence type="ECO:0000313" key="4">
    <source>
        <dbReference type="Proteomes" id="UP001059617"/>
    </source>
</evidence>
<reference evidence="3" key="1">
    <citation type="submission" date="2021-04" db="EMBL/GenBank/DDBJ databases">
        <authorList>
            <person name="Hartkoorn R.C."/>
            <person name="Beaudoing E."/>
            <person name="Hot D."/>
        </authorList>
    </citation>
    <scope>NUCLEOTIDE SEQUENCE</scope>
    <source>
        <strain evidence="3">NRRL B-16292</strain>
    </source>
</reference>
<name>A0ABY5VVZ9_9ACTN</name>
<dbReference type="PANTHER" id="PTHR33713">
    <property type="entry name" value="ANTITOXIN YAFN-RELATED"/>
    <property type="match status" value="1"/>
</dbReference>
<accession>A0ABY5VVZ9</accession>
<dbReference type="PANTHER" id="PTHR33713:SF10">
    <property type="entry name" value="ANTITOXIN YAFN"/>
    <property type="match status" value="1"/>
</dbReference>
<dbReference type="SUPFAM" id="SSF143120">
    <property type="entry name" value="YefM-like"/>
    <property type="match status" value="1"/>
</dbReference>
<dbReference type="Gene3D" id="3.40.1620.10">
    <property type="entry name" value="YefM-like domain"/>
    <property type="match status" value="1"/>
</dbReference>
<organism evidence="3 4">
    <name type="scientific">Dactylosporangium fulvum</name>
    <dbReference type="NCBI Taxonomy" id="53359"/>
    <lineage>
        <taxon>Bacteria</taxon>
        <taxon>Bacillati</taxon>
        <taxon>Actinomycetota</taxon>
        <taxon>Actinomycetes</taxon>
        <taxon>Micromonosporales</taxon>
        <taxon>Micromonosporaceae</taxon>
        <taxon>Dactylosporangium</taxon>
    </lineage>
</organism>
<dbReference type="Pfam" id="PF02604">
    <property type="entry name" value="PhdYeFM_antitox"/>
    <property type="match status" value="1"/>
</dbReference>